<reference evidence="2 3" key="1">
    <citation type="submission" date="2020-04" db="EMBL/GenBank/DDBJ databases">
        <title>Draft Whole-Genome sequence of Marichromatium bheemlicum DSM 18632, type strain.</title>
        <authorList>
            <person name="Kyndt J.A."/>
            <person name="Meyer T.E."/>
        </authorList>
    </citation>
    <scope>NUCLEOTIDE SEQUENCE [LARGE SCALE GENOMIC DNA]</scope>
    <source>
        <strain evidence="2 3">DSM 18632</strain>
    </source>
</reference>
<dbReference type="Proteomes" id="UP000740754">
    <property type="component" value="Unassembled WGS sequence"/>
</dbReference>
<proteinExistence type="predicted"/>
<evidence type="ECO:0000313" key="2">
    <source>
        <dbReference type="EMBL" id="NKN33253.1"/>
    </source>
</evidence>
<evidence type="ECO:0000256" key="1">
    <source>
        <dbReference type="SAM" id="SignalP"/>
    </source>
</evidence>
<dbReference type="RefSeq" id="WP_168668627.1">
    <property type="nucleotide sequence ID" value="NZ_JAAXKX010000009.1"/>
</dbReference>
<organism evidence="2 3">
    <name type="scientific">Marichromatium bheemlicum</name>
    <dbReference type="NCBI Taxonomy" id="365339"/>
    <lineage>
        <taxon>Bacteria</taxon>
        <taxon>Pseudomonadati</taxon>
        <taxon>Pseudomonadota</taxon>
        <taxon>Gammaproteobacteria</taxon>
        <taxon>Chromatiales</taxon>
        <taxon>Chromatiaceae</taxon>
        <taxon>Marichromatium</taxon>
    </lineage>
</organism>
<keyword evidence="3" id="KW-1185">Reference proteome</keyword>
<evidence type="ECO:0008006" key="4">
    <source>
        <dbReference type="Google" id="ProtNLM"/>
    </source>
</evidence>
<comment type="caution">
    <text evidence="2">The sequence shown here is derived from an EMBL/GenBank/DDBJ whole genome shotgun (WGS) entry which is preliminary data.</text>
</comment>
<evidence type="ECO:0000313" key="3">
    <source>
        <dbReference type="Proteomes" id="UP000740754"/>
    </source>
</evidence>
<dbReference type="InterPro" id="IPR029052">
    <property type="entry name" value="Metallo-depent_PP-like"/>
</dbReference>
<gene>
    <name evidence="2" type="ORF">HF203_08455</name>
</gene>
<feature type="signal peptide" evidence="1">
    <location>
        <begin position="1"/>
        <end position="22"/>
    </location>
</feature>
<protein>
    <recommendedName>
        <fullName evidence="4">Calcineurin-like phosphoesterase domain-containing protein</fullName>
    </recommendedName>
</protein>
<name>A0ABX1I6R6_9GAMM</name>
<dbReference type="EMBL" id="JAAXKX010000009">
    <property type="protein sequence ID" value="NKN33253.1"/>
    <property type="molecule type" value="Genomic_DNA"/>
</dbReference>
<accession>A0ABX1I6R6</accession>
<sequence>MGPVLRLCLSMLVLCLAPVAGATPWRVFAVGDLPYSASEFTALRALLAHASAAGSPFLIHVGDIKGGAQPCTDEQLGRVAGLFAAQPVPVVYTPGDNEWTDCHRFFAGGHDPLQRLAQVRARFFTQDPAVLRLDQLGAHVRWRGYPELYRFVYRRVMFVVLHVVGSHDGARRAKPRAQAESAARRAANRALLREAADAARTAGLDALVVVFHVDPLFERARAPRGLGWVREALGETLERFPGPVLLVHGDTHRLRHDRPLSGPEGERLVRVEVPGSPSIGGVWITIDPSAVEPFRVEPVWAQGRDLDGEN</sequence>
<keyword evidence="1" id="KW-0732">Signal</keyword>
<feature type="chain" id="PRO_5046521807" description="Calcineurin-like phosphoesterase domain-containing protein" evidence="1">
    <location>
        <begin position="23"/>
        <end position="310"/>
    </location>
</feature>
<dbReference type="SUPFAM" id="SSF56300">
    <property type="entry name" value="Metallo-dependent phosphatases"/>
    <property type="match status" value="1"/>
</dbReference>